<protein>
    <submittedName>
        <fullName evidence="1">Os07g0694050 protein</fullName>
    </submittedName>
</protein>
<dbReference type="InParanoid" id="A0A0P0XB64"/>
<reference evidence="2" key="1">
    <citation type="journal article" date="2005" name="Nature">
        <title>The map-based sequence of the rice genome.</title>
        <authorList>
            <consortium name="International rice genome sequencing project (IRGSP)"/>
            <person name="Matsumoto T."/>
            <person name="Wu J."/>
            <person name="Kanamori H."/>
            <person name="Katayose Y."/>
            <person name="Fujisawa M."/>
            <person name="Namiki N."/>
            <person name="Mizuno H."/>
            <person name="Yamamoto K."/>
            <person name="Antonio B.A."/>
            <person name="Baba T."/>
            <person name="Sakata K."/>
            <person name="Nagamura Y."/>
            <person name="Aoki H."/>
            <person name="Arikawa K."/>
            <person name="Arita K."/>
            <person name="Bito T."/>
            <person name="Chiden Y."/>
            <person name="Fujitsuka N."/>
            <person name="Fukunaka R."/>
            <person name="Hamada M."/>
            <person name="Harada C."/>
            <person name="Hayashi A."/>
            <person name="Hijishita S."/>
            <person name="Honda M."/>
            <person name="Hosokawa S."/>
            <person name="Ichikawa Y."/>
            <person name="Idonuma A."/>
            <person name="Iijima M."/>
            <person name="Ikeda M."/>
            <person name="Ikeno M."/>
            <person name="Ito K."/>
            <person name="Ito S."/>
            <person name="Ito T."/>
            <person name="Ito Y."/>
            <person name="Ito Y."/>
            <person name="Iwabuchi A."/>
            <person name="Kamiya K."/>
            <person name="Karasawa W."/>
            <person name="Kurita K."/>
            <person name="Katagiri S."/>
            <person name="Kikuta A."/>
            <person name="Kobayashi H."/>
            <person name="Kobayashi N."/>
            <person name="Machita K."/>
            <person name="Maehara T."/>
            <person name="Masukawa M."/>
            <person name="Mizubayashi T."/>
            <person name="Mukai Y."/>
            <person name="Nagasaki H."/>
            <person name="Nagata Y."/>
            <person name="Naito S."/>
            <person name="Nakashima M."/>
            <person name="Nakama Y."/>
            <person name="Nakamichi Y."/>
            <person name="Nakamura M."/>
            <person name="Meguro A."/>
            <person name="Negishi M."/>
            <person name="Ohta I."/>
            <person name="Ohta T."/>
            <person name="Okamoto M."/>
            <person name="Ono N."/>
            <person name="Saji S."/>
            <person name="Sakaguchi M."/>
            <person name="Sakai K."/>
            <person name="Shibata M."/>
            <person name="Shimokawa T."/>
            <person name="Song J."/>
            <person name="Takazaki Y."/>
            <person name="Terasawa K."/>
            <person name="Tsugane M."/>
            <person name="Tsuji K."/>
            <person name="Ueda S."/>
            <person name="Waki K."/>
            <person name="Yamagata H."/>
            <person name="Yamamoto M."/>
            <person name="Yamamoto S."/>
            <person name="Yamane H."/>
            <person name="Yoshiki S."/>
            <person name="Yoshihara R."/>
            <person name="Yukawa K."/>
            <person name="Zhong H."/>
            <person name="Yano M."/>
            <person name="Yuan Q."/>
            <person name="Ouyang S."/>
            <person name="Liu J."/>
            <person name="Jones K.M."/>
            <person name="Gansberger K."/>
            <person name="Moffat K."/>
            <person name="Hill J."/>
            <person name="Bera J."/>
            <person name="Fadrosh D."/>
            <person name="Jin S."/>
            <person name="Johri S."/>
            <person name="Kim M."/>
            <person name="Overton L."/>
            <person name="Reardon M."/>
            <person name="Tsitrin T."/>
            <person name="Vuong H."/>
            <person name="Weaver B."/>
            <person name="Ciecko A."/>
            <person name="Tallon L."/>
            <person name="Jackson J."/>
            <person name="Pai G."/>
            <person name="Aken S.V."/>
            <person name="Utterback T."/>
            <person name="Reidmuller S."/>
            <person name="Feldblyum T."/>
            <person name="Hsiao J."/>
            <person name="Zismann V."/>
            <person name="Iobst S."/>
            <person name="de Vazeille A.R."/>
            <person name="Buell C.R."/>
            <person name="Ying K."/>
            <person name="Li Y."/>
            <person name="Lu T."/>
            <person name="Huang Y."/>
            <person name="Zhao Q."/>
            <person name="Feng Q."/>
            <person name="Zhang L."/>
            <person name="Zhu J."/>
            <person name="Weng Q."/>
            <person name="Mu J."/>
            <person name="Lu Y."/>
            <person name="Fan D."/>
            <person name="Liu Y."/>
            <person name="Guan J."/>
            <person name="Zhang Y."/>
            <person name="Yu S."/>
            <person name="Liu X."/>
            <person name="Zhang Y."/>
            <person name="Hong G."/>
            <person name="Han B."/>
            <person name="Choisne N."/>
            <person name="Demange N."/>
            <person name="Orjeda G."/>
            <person name="Samain S."/>
            <person name="Cattolico L."/>
            <person name="Pelletier E."/>
            <person name="Couloux A."/>
            <person name="Segurens B."/>
            <person name="Wincker P."/>
            <person name="D'Hont A."/>
            <person name="Scarpelli C."/>
            <person name="Weissenbach J."/>
            <person name="Salanoubat M."/>
            <person name="Quetier F."/>
            <person name="Yu Y."/>
            <person name="Kim H.R."/>
            <person name="Rambo T."/>
            <person name="Currie J."/>
            <person name="Collura K."/>
            <person name="Luo M."/>
            <person name="Yang T."/>
            <person name="Ammiraju J.S.S."/>
            <person name="Engler F."/>
            <person name="Soderlund C."/>
            <person name="Wing R.A."/>
            <person name="Palmer L.E."/>
            <person name="de la Bastide M."/>
            <person name="Spiegel L."/>
            <person name="Nascimento L."/>
            <person name="Zutavern T."/>
            <person name="O'Shaughnessy A."/>
            <person name="Dike S."/>
            <person name="Dedhia N."/>
            <person name="Preston R."/>
            <person name="Balija V."/>
            <person name="McCombie W.R."/>
            <person name="Chow T."/>
            <person name="Chen H."/>
            <person name="Chung M."/>
            <person name="Chen C."/>
            <person name="Shaw J."/>
            <person name="Wu H."/>
            <person name="Hsiao K."/>
            <person name="Chao Y."/>
            <person name="Chu M."/>
            <person name="Cheng C."/>
            <person name="Hour A."/>
            <person name="Lee P."/>
            <person name="Lin S."/>
            <person name="Lin Y."/>
            <person name="Liou J."/>
            <person name="Liu S."/>
            <person name="Hsing Y."/>
            <person name="Raghuvanshi S."/>
            <person name="Mohanty A."/>
            <person name="Bharti A.K."/>
            <person name="Gaur A."/>
            <person name="Gupta V."/>
            <person name="Kumar D."/>
            <person name="Ravi V."/>
            <person name="Vij S."/>
            <person name="Kapur A."/>
            <person name="Khurana P."/>
            <person name="Khurana P."/>
            <person name="Khurana J.P."/>
            <person name="Tyagi A.K."/>
            <person name="Gaikwad K."/>
            <person name="Singh A."/>
            <person name="Dalal V."/>
            <person name="Srivastava S."/>
            <person name="Dixit A."/>
            <person name="Pal A.K."/>
            <person name="Ghazi I.A."/>
            <person name="Yadav M."/>
            <person name="Pandit A."/>
            <person name="Bhargava A."/>
            <person name="Sureshbabu K."/>
            <person name="Batra K."/>
            <person name="Sharma T.R."/>
            <person name="Mohapatra T."/>
            <person name="Singh N.K."/>
            <person name="Messing J."/>
            <person name="Nelson A.B."/>
            <person name="Fuks G."/>
            <person name="Kavchok S."/>
            <person name="Keizer G."/>
            <person name="Linton E."/>
            <person name="Llaca V."/>
            <person name="Song R."/>
            <person name="Tanyolac B."/>
            <person name="Young S."/>
            <person name="Ho-Il K."/>
            <person name="Hahn J.H."/>
            <person name="Sangsakoo G."/>
            <person name="Vanavichit A."/>
            <person name="de Mattos Luiz.A.T."/>
            <person name="Zimmer P.D."/>
            <person name="Malone G."/>
            <person name="Dellagostin O."/>
            <person name="de Oliveira A.C."/>
            <person name="Bevan M."/>
            <person name="Bancroft I."/>
            <person name="Minx P."/>
            <person name="Cordum H."/>
            <person name="Wilson R."/>
            <person name="Cheng Z."/>
            <person name="Jin W."/>
            <person name="Jiang J."/>
            <person name="Leong S.A."/>
            <person name="Iwama H."/>
            <person name="Gojobori T."/>
            <person name="Itoh T."/>
            <person name="Niimura Y."/>
            <person name="Fujii Y."/>
            <person name="Habara T."/>
            <person name="Sakai H."/>
            <person name="Sato Y."/>
            <person name="Wilson G."/>
            <person name="Kumar K."/>
            <person name="McCouch S."/>
            <person name="Juretic N."/>
            <person name="Hoen D."/>
            <person name="Wright S."/>
            <person name="Bruskiewich R."/>
            <person name="Bureau T."/>
            <person name="Miyao A."/>
            <person name="Hirochika H."/>
            <person name="Nishikawa T."/>
            <person name="Kadowaki K."/>
            <person name="Sugiura M."/>
            <person name="Burr B."/>
            <person name="Sasaki T."/>
        </authorList>
    </citation>
    <scope>NUCLEOTIDE SEQUENCE [LARGE SCALE GENOMIC DNA]</scope>
    <source>
        <strain evidence="2">cv. Nipponbare</strain>
    </source>
</reference>
<organism evidence="1 2">
    <name type="scientific">Oryza sativa subsp. japonica</name>
    <name type="common">Rice</name>
    <dbReference type="NCBI Taxonomy" id="39947"/>
    <lineage>
        <taxon>Eukaryota</taxon>
        <taxon>Viridiplantae</taxon>
        <taxon>Streptophyta</taxon>
        <taxon>Embryophyta</taxon>
        <taxon>Tracheophyta</taxon>
        <taxon>Spermatophyta</taxon>
        <taxon>Magnoliopsida</taxon>
        <taxon>Liliopsida</taxon>
        <taxon>Poales</taxon>
        <taxon>Poaceae</taxon>
        <taxon>BOP clade</taxon>
        <taxon>Oryzoideae</taxon>
        <taxon>Oryzeae</taxon>
        <taxon>Oryzinae</taxon>
        <taxon>Oryza</taxon>
        <taxon>Oryza sativa</taxon>
    </lineage>
</organism>
<reference evidence="1 2" key="3">
    <citation type="journal article" date="2013" name="Rice">
        <title>Improvement of the Oryza sativa Nipponbare reference genome using next generation sequence and optical map data.</title>
        <authorList>
            <person name="Kawahara Y."/>
            <person name="de la Bastide M."/>
            <person name="Hamilton J.P."/>
            <person name="Kanamori H."/>
            <person name="McCombie W.R."/>
            <person name="Ouyang S."/>
            <person name="Schwartz D.C."/>
            <person name="Tanaka T."/>
            <person name="Wu J."/>
            <person name="Zhou S."/>
            <person name="Childs K.L."/>
            <person name="Davidson R.M."/>
            <person name="Lin H."/>
            <person name="Quesada-Ocampo L."/>
            <person name="Vaillancourt B."/>
            <person name="Sakai H."/>
            <person name="Lee S.S."/>
            <person name="Kim J."/>
            <person name="Numa H."/>
            <person name="Itoh T."/>
            <person name="Buell C.R."/>
            <person name="Matsumoto T."/>
        </authorList>
    </citation>
    <scope>NUCLEOTIDE SEQUENCE [LARGE SCALE GENOMIC DNA]</scope>
    <source>
        <strain evidence="2">cv. Nipponbare</strain>
    </source>
</reference>
<dbReference type="EMBL" id="AP014963">
    <property type="protein sequence ID" value="BAT03367.1"/>
    <property type="molecule type" value="Genomic_DNA"/>
</dbReference>
<name>A0A0P0XB64_ORYSJ</name>
<accession>A0A0P0XB64</accession>
<dbReference type="Gramene" id="Os07t0694050-00">
    <property type="protein sequence ID" value="Os07t0694050-00"/>
    <property type="gene ID" value="Os07g0694050"/>
</dbReference>
<evidence type="ECO:0000313" key="2">
    <source>
        <dbReference type="Proteomes" id="UP000059680"/>
    </source>
</evidence>
<gene>
    <name evidence="1" type="ordered locus">Os07g0694050</name>
    <name evidence="1" type="ORF">OSNPB_070694050</name>
</gene>
<dbReference type="PaxDb" id="39947-A0A0P0XB64"/>
<dbReference type="AlphaFoldDB" id="A0A0P0XB64"/>
<dbReference type="Proteomes" id="UP000059680">
    <property type="component" value="Chromosome 7"/>
</dbReference>
<sequence>MRSLTLFNLIPLRSWSATARIPGMRSDTGSTVWPPKSSFSDMSYSCTSTRSNAISGTVSLKVKSSSHTGTQLSSIALVLFITESAGTPAIPTYPSSHHKSIFHRHLHNITSTWSSEPFSV</sequence>
<proteinExistence type="predicted"/>
<evidence type="ECO:0000313" key="1">
    <source>
        <dbReference type="EMBL" id="BAT03367.1"/>
    </source>
</evidence>
<reference evidence="1 2" key="2">
    <citation type="journal article" date="2013" name="Plant Cell Physiol.">
        <title>Rice Annotation Project Database (RAP-DB): an integrative and interactive database for rice genomics.</title>
        <authorList>
            <person name="Sakai H."/>
            <person name="Lee S.S."/>
            <person name="Tanaka T."/>
            <person name="Numa H."/>
            <person name="Kim J."/>
            <person name="Kawahara Y."/>
            <person name="Wakimoto H."/>
            <person name="Yang C.C."/>
            <person name="Iwamoto M."/>
            <person name="Abe T."/>
            <person name="Yamada Y."/>
            <person name="Muto A."/>
            <person name="Inokuchi H."/>
            <person name="Ikemura T."/>
            <person name="Matsumoto T."/>
            <person name="Sasaki T."/>
            <person name="Itoh T."/>
        </authorList>
    </citation>
    <scope>NUCLEOTIDE SEQUENCE [LARGE SCALE GENOMIC DNA]</scope>
    <source>
        <strain evidence="2">cv. Nipponbare</strain>
    </source>
</reference>
<keyword evidence="2" id="KW-1185">Reference proteome</keyword>